<comment type="caution">
    <text evidence="1">The sequence shown here is derived from an EMBL/GenBank/DDBJ whole genome shotgun (WGS) entry which is preliminary data.</text>
</comment>
<sequence length="524" mass="57434">MSTPSGEKASSSFDELIFKRELNEVHLLLDFISGRPEVHIGSIDLKMPKPGYPNETLNTFETITYVCKLRYPPDSNVSNRAADAALVTLVKDKLSSLAYPARGATIAYTYSFIEPAGYLTLPGENETETERRQTRTSVAREAYPGLYRNARHFRWTHRLMTTASIILTIVAALLLWQVTYGVQITARFEDDRKRDVEATDKIYEQVKLQEAKSQSAAPNHPMPLERCHGEYIGYQNSDISLLCNEWAYAQARYVKTISDACTFATHFPSNVLMIPFPSEIGTEKRQCRDRRHTEVTGMMNETEAGEEDDASVPSTRLRLLHDSASTLHSRAERELAPVTLSTRDGPRPTGTLHEPTGSPHSPASSTAPGTSSSTNGVHPVPKPKTGDDTTLESATQEDIQSITLVLSIYSNYVLPIMFGLLGTAASMLRSVGDKIKDCVLAPRDAALAFLRLPLGLMAGVAVGLFFNPTSVAQGISAGTGALTITASGIAFLAGYGAEAFFKMIDRMINQIFSLEHNCDAKKST</sequence>
<dbReference type="EMBL" id="JBFRCH010000030">
    <property type="protein sequence ID" value="MEX3936332.1"/>
    <property type="molecule type" value="Genomic_DNA"/>
</dbReference>
<gene>
    <name evidence="1" type="ORF">AB4Y32_31875</name>
</gene>
<protein>
    <submittedName>
        <fullName evidence="1">Uncharacterized protein</fullName>
    </submittedName>
</protein>
<evidence type="ECO:0000313" key="2">
    <source>
        <dbReference type="Proteomes" id="UP001558850"/>
    </source>
</evidence>
<proteinExistence type="predicted"/>
<organism evidence="1 2">
    <name type="scientific">Paraburkholderia phymatum</name>
    <dbReference type="NCBI Taxonomy" id="148447"/>
    <lineage>
        <taxon>Bacteria</taxon>
        <taxon>Pseudomonadati</taxon>
        <taxon>Pseudomonadota</taxon>
        <taxon>Betaproteobacteria</taxon>
        <taxon>Burkholderiales</taxon>
        <taxon>Burkholderiaceae</taxon>
        <taxon>Paraburkholderia</taxon>
    </lineage>
</organism>
<keyword evidence="2" id="KW-1185">Reference proteome</keyword>
<accession>A0ACC6U9V1</accession>
<dbReference type="Proteomes" id="UP001558850">
    <property type="component" value="Unassembled WGS sequence"/>
</dbReference>
<reference evidence="1" key="1">
    <citation type="submission" date="2024-07" db="EMBL/GenBank/DDBJ databases">
        <title>A survey of Mimosa microsymbionts across Brazilian biomes reveals a high diversity of Paraburkholderia nodulating endemic species, but also that Cupriavidus is common as a symbiont of widespread species.</title>
        <authorList>
            <person name="Rouws L."/>
            <person name="Barauna A."/>
            <person name="Beukes C."/>
            <person name="Rouws J.R.C."/>
            <person name="De Faria S.M."/>
            <person name="Gross E."/>
            <person name="Bueno Dos Reis Junior F."/>
            <person name="Simon M.F."/>
            <person name="Maluk M."/>
            <person name="Odee D.W."/>
            <person name="Kenicer G."/>
            <person name="Young J.P.W."/>
            <person name="Reis V.M."/>
            <person name="Zilli J."/>
            <person name="James E.K."/>
        </authorList>
    </citation>
    <scope>NUCLEOTIDE SEQUENCE</scope>
    <source>
        <strain evidence="1">EG181B</strain>
    </source>
</reference>
<evidence type="ECO:0000313" key="1">
    <source>
        <dbReference type="EMBL" id="MEX3936332.1"/>
    </source>
</evidence>
<name>A0ACC6U9V1_9BURK</name>